<evidence type="ECO:0000313" key="6">
    <source>
        <dbReference type="EMBL" id="AGF56804.1"/>
    </source>
</evidence>
<keyword evidence="1" id="KW-0805">Transcription regulation</keyword>
<keyword evidence="2" id="KW-0238">DNA-binding</keyword>
<dbReference type="PATRIC" id="fig|931276.5.peg.3060"/>
<dbReference type="EMBL" id="CP004121">
    <property type="protein sequence ID" value="AGF56804.1"/>
    <property type="molecule type" value="Genomic_DNA"/>
</dbReference>
<dbReference type="InterPro" id="IPR018490">
    <property type="entry name" value="cNMP-bd_dom_sf"/>
</dbReference>
<dbReference type="eggNOG" id="COG0664">
    <property type="taxonomic scope" value="Bacteria"/>
</dbReference>
<gene>
    <name evidence="6" type="ORF">Cspa_c30430</name>
</gene>
<dbReference type="Gene3D" id="2.60.120.10">
    <property type="entry name" value="Jelly Rolls"/>
    <property type="match status" value="1"/>
</dbReference>
<dbReference type="GO" id="GO:0005829">
    <property type="term" value="C:cytosol"/>
    <property type="evidence" value="ECO:0007669"/>
    <property type="project" value="TreeGrafter"/>
</dbReference>
<dbReference type="InterPro" id="IPR014710">
    <property type="entry name" value="RmlC-like_jellyroll"/>
</dbReference>
<dbReference type="HOGENOM" id="CLU_075053_11_0_9"/>
<dbReference type="AlphaFoldDB" id="M1MFX2"/>
<evidence type="ECO:0000256" key="1">
    <source>
        <dbReference type="ARBA" id="ARBA00023015"/>
    </source>
</evidence>
<dbReference type="InterPro" id="IPR036390">
    <property type="entry name" value="WH_DNA-bd_sf"/>
</dbReference>
<dbReference type="KEGG" id="csr:Cspa_c30430"/>
<dbReference type="SUPFAM" id="SSF46785">
    <property type="entry name" value="Winged helix' DNA-binding domain"/>
    <property type="match status" value="1"/>
</dbReference>
<name>M1MFX2_9CLOT</name>
<reference evidence="6 7" key="1">
    <citation type="submission" date="2013-02" db="EMBL/GenBank/DDBJ databases">
        <title>Genome sequence of Clostridium saccharoperbutylacetonicum N1-4(HMT).</title>
        <authorList>
            <person name="Poehlein A."/>
            <person name="Daniel R."/>
        </authorList>
    </citation>
    <scope>NUCLEOTIDE SEQUENCE [LARGE SCALE GENOMIC DNA]</scope>
    <source>
        <strain evidence="7">N1-4(HMT)</strain>
    </source>
</reference>
<keyword evidence="3" id="KW-0804">Transcription</keyword>
<dbReference type="InterPro" id="IPR000595">
    <property type="entry name" value="cNMP-bd_dom"/>
</dbReference>
<dbReference type="STRING" id="36745.CLSAP_27800"/>
<dbReference type="CDD" id="cd00038">
    <property type="entry name" value="CAP_ED"/>
    <property type="match status" value="1"/>
</dbReference>
<evidence type="ECO:0000259" key="5">
    <source>
        <dbReference type="PROSITE" id="PS51063"/>
    </source>
</evidence>
<dbReference type="SUPFAM" id="SSF51206">
    <property type="entry name" value="cAMP-binding domain-like"/>
    <property type="match status" value="1"/>
</dbReference>
<dbReference type="RefSeq" id="WP_015393123.1">
    <property type="nucleotide sequence ID" value="NC_020291.1"/>
</dbReference>
<feature type="domain" description="HTH crp-type" evidence="5">
    <location>
        <begin position="149"/>
        <end position="219"/>
    </location>
</feature>
<protein>
    <submittedName>
        <fullName evidence="6">Cyclic nucleotide-binding protein</fullName>
    </submittedName>
</protein>
<dbReference type="Pfam" id="PF13545">
    <property type="entry name" value="HTH_Crp_2"/>
    <property type="match status" value="1"/>
</dbReference>
<dbReference type="InterPro" id="IPR036388">
    <property type="entry name" value="WH-like_DNA-bd_sf"/>
</dbReference>
<dbReference type="PROSITE" id="PS51063">
    <property type="entry name" value="HTH_CRP_2"/>
    <property type="match status" value="1"/>
</dbReference>
<evidence type="ECO:0000259" key="4">
    <source>
        <dbReference type="PROSITE" id="PS50042"/>
    </source>
</evidence>
<dbReference type="GO" id="GO:0003677">
    <property type="term" value="F:DNA binding"/>
    <property type="evidence" value="ECO:0007669"/>
    <property type="project" value="UniProtKB-KW"/>
</dbReference>
<dbReference type="Pfam" id="PF00027">
    <property type="entry name" value="cNMP_binding"/>
    <property type="match status" value="1"/>
</dbReference>
<dbReference type="Proteomes" id="UP000011728">
    <property type="component" value="Chromosome"/>
</dbReference>
<dbReference type="Gene3D" id="1.10.10.10">
    <property type="entry name" value="Winged helix-like DNA-binding domain superfamily/Winged helix DNA-binding domain"/>
    <property type="match status" value="1"/>
</dbReference>
<keyword evidence="7" id="KW-1185">Reference proteome</keyword>
<dbReference type="GO" id="GO:0003700">
    <property type="term" value="F:DNA-binding transcription factor activity"/>
    <property type="evidence" value="ECO:0007669"/>
    <property type="project" value="TreeGrafter"/>
</dbReference>
<proteinExistence type="predicted"/>
<dbReference type="InterPro" id="IPR012318">
    <property type="entry name" value="HTH_CRP"/>
</dbReference>
<sequence length="230" mass="26991">MDLIDNNIKLEKYIRIFKLENLFTEDMKENMTLYKFIKNEYICKENEYLENLYFLAKGKAKVSKHLENGKSLLISFYSPLKIIGDVELIRNNPTDCSVQAIENTYCIGLKFDYARSNLLNDCKFLINLCDYMSEKLKNGSNNSSINLLYPLENRLASYILAFAEISDDKIKKFIFKENYNEIAELLGSSYRHLNRTLNKFCSDGILKKNNKEYVIEDYKKLLYLAGDLYK</sequence>
<evidence type="ECO:0000313" key="7">
    <source>
        <dbReference type="Proteomes" id="UP000011728"/>
    </source>
</evidence>
<evidence type="ECO:0000256" key="3">
    <source>
        <dbReference type="ARBA" id="ARBA00023163"/>
    </source>
</evidence>
<accession>M1MFX2</accession>
<dbReference type="PROSITE" id="PS50042">
    <property type="entry name" value="CNMP_BINDING_3"/>
    <property type="match status" value="1"/>
</dbReference>
<evidence type="ECO:0000256" key="2">
    <source>
        <dbReference type="ARBA" id="ARBA00023125"/>
    </source>
</evidence>
<organism evidence="6 7">
    <name type="scientific">Clostridium saccharoperbutylacetonicum N1-4(HMT)</name>
    <dbReference type="NCBI Taxonomy" id="931276"/>
    <lineage>
        <taxon>Bacteria</taxon>
        <taxon>Bacillati</taxon>
        <taxon>Bacillota</taxon>
        <taxon>Clostridia</taxon>
        <taxon>Eubacteriales</taxon>
        <taxon>Clostridiaceae</taxon>
        <taxon>Clostridium</taxon>
    </lineage>
</organism>
<dbReference type="PANTHER" id="PTHR24567">
    <property type="entry name" value="CRP FAMILY TRANSCRIPTIONAL REGULATORY PROTEIN"/>
    <property type="match status" value="1"/>
</dbReference>
<dbReference type="PANTHER" id="PTHR24567:SF26">
    <property type="entry name" value="REGULATORY PROTEIN YEIL"/>
    <property type="match status" value="1"/>
</dbReference>
<dbReference type="InterPro" id="IPR050397">
    <property type="entry name" value="Env_Response_Regulators"/>
</dbReference>
<feature type="domain" description="Cyclic nucleotide-binding" evidence="4">
    <location>
        <begin position="15"/>
        <end position="109"/>
    </location>
</feature>